<dbReference type="SUPFAM" id="SSF51556">
    <property type="entry name" value="Metallo-dependent hydrolases"/>
    <property type="match status" value="1"/>
</dbReference>
<keyword evidence="5 9" id="KW-0378">Hydrolase</keyword>
<evidence type="ECO:0000256" key="4">
    <source>
        <dbReference type="ARBA" id="ARBA00022723"/>
    </source>
</evidence>
<protein>
    <recommendedName>
        <fullName evidence="3">adenosine deaminase</fullName>
        <ecNumber evidence="3">3.5.4.4</ecNumber>
    </recommendedName>
</protein>
<comment type="cofactor">
    <cofactor evidence="1">
        <name>Zn(2+)</name>
        <dbReference type="ChEBI" id="CHEBI:29105"/>
    </cofactor>
</comment>
<dbReference type="AlphaFoldDB" id="A0A3D8MCB7"/>
<accession>A0A3D8MCB7</accession>
<dbReference type="NCBIfam" id="TIGR01430">
    <property type="entry name" value="aden_deam"/>
    <property type="match status" value="1"/>
</dbReference>
<organism evidence="9 10">
    <name type="scientific">Alteromonas aestuariivivens</name>
    <dbReference type="NCBI Taxonomy" id="1938339"/>
    <lineage>
        <taxon>Bacteria</taxon>
        <taxon>Pseudomonadati</taxon>
        <taxon>Pseudomonadota</taxon>
        <taxon>Gammaproteobacteria</taxon>
        <taxon>Alteromonadales</taxon>
        <taxon>Alteromonadaceae</taxon>
        <taxon>Alteromonas/Salinimonas group</taxon>
        <taxon>Alteromonas</taxon>
    </lineage>
</organism>
<dbReference type="PANTHER" id="PTHR11409">
    <property type="entry name" value="ADENOSINE DEAMINASE"/>
    <property type="match status" value="1"/>
</dbReference>
<dbReference type="InterPro" id="IPR006330">
    <property type="entry name" value="Ado/ade_deaminase"/>
</dbReference>
<dbReference type="GO" id="GO:0046103">
    <property type="term" value="P:inosine biosynthetic process"/>
    <property type="evidence" value="ECO:0007669"/>
    <property type="project" value="TreeGrafter"/>
</dbReference>
<feature type="domain" description="Adenosine deaminase" evidence="8">
    <location>
        <begin position="7"/>
        <end position="328"/>
    </location>
</feature>
<name>A0A3D8MCB7_9ALTE</name>
<dbReference type="GO" id="GO:0043103">
    <property type="term" value="P:hypoxanthine salvage"/>
    <property type="evidence" value="ECO:0007669"/>
    <property type="project" value="TreeGrafter"/>
</dbReference>
<evidence type="ECO:0000313" key="10">
    <source>
        <dbReference type="Proteomes" id="UP000256561"/>
    </source>
</evidence>
<sequence>MIDKSLPLVDLHRHLDGNIRPSTIWSLAQLHGIALPVASESELAPLTQIQGRTSDLLAFLEKLDYGVSVLADAQACYRVAYENMQDASKEGLDYVELRFSPYYMGRKFDVPVAEVVEAVIAGVRDGEKAFGVKASLIGILSRTFGAQACWQELQGLLAHKGSIVALDLAGDELGFPAHLFEPHFKLARDAGWQITVHAGEADGPASIWKAIRELGATRIGHGVAAKNDPELIEYLVANDIGIESCPTSNYQTATVADTRHHPMKDFLQAGVAVTLNTDDPGVSAIDLAHEYQLAYDVIGLSAEQLTQIQRNGVHQAFISEAEKQSLFNGALQRASGDRG</sequence>
<comment type="caution">
    <text evidence="9">The sequence shown here is derived from an EMBL/GenBank/DDBJ whole genome shotgun (WGS) entry which is preliminary data.</text>
</comment>
<comment type="similarity">
    <text evidence="2">Belongs to the metallo-dependent hydrolases superfamily. Adenosine and AMP deaminases family.</text>
</comment>
<dbReference type="GO" id="GO:0006154">
    <property type="term" value="P:adenosine catabolic process"/>
    <property type="evidence" value="ECO:0007669"/>
    <property type="project" value="TreeGrafter"/>
</dbReference>
<dbReference type="GO" id="GO:0004000">
    <property type="term" value="F:adenosine deaminase activity"/>
    <property type="evidence" value="ECO:0007669"/>
    <property type="project" value="TreeGrafter"/>
</dbReference>
<evidence type="ECO:0000256" key="2">
    <source>
        <dbReference type="ARBA" id="ARBA00006676"/>
    </source>
</evidence>
<dbReference type="FunFam" id="3.20.20.140:FF:000009">
    <property type="entry name" value="Adenosine deaminase"/>
    <property type="match status" value="1"/>
</dbReference>
<dbReference type="OrthoDB" id="105475at2"/>
<dbReference type="EC" id="3.5.4.4" evidence="3"/>
<evidence type="ECO:0000256" key="5">
    <source>
        <dbReference type="ARBA" id="ARBA00022801"/>
    </source>
</evidence>
<evidence type="ECO:0000256" key="1">
    <source>
        <dbReference type="ARBA" id="ARBA00001947"/>
    </source>
</evidence>
<dbReference type="Pfam" id="PF00962">
    <property type="entry name" value="A_deaminase"/>
    <property type="match status" value="1"/>
</dbReference>
<keyword evidence="7" id="KW-0546">Nucleotide metabolism</keyword>
<evidence type="ECO:0000256" key="3">
    <source>
        <dbReference type="ARBA" id="ARBA00012784"/>
    </source>
</evidence>
<dbReference type="Gene3D" id="3.20.20.140">
    <property type="entry name" value="Metal-dependent hydrolases"/>
    <property type="match status" value="1"/>
</dbReference>
<proteinExistence type="inferred from homology"/>
<reference evidence="10" key="1">
    <citation type="submission" date="2018-08" db="EMBL/GenBank/DDBJ databases">
        <authorList>
            <person name="Zhang J."/>
            <person name="Du Z.-J."/>
        </authorList>
    </citation>
    <scope>NUCLEOTIDE SEQUENCE [LARGE SCALE GENOMIC DNA]</scope>
    <source>
        <strain evidence="10">KCTC 52655</strain>
    </source>
</reference>
<evidence type="ECO:0000256" key="6">
    <source>
        <dbReference type="ARBA" id="ARBA00022833"/>
    </source>
</evidence>
<dbReference type="RefSeq" id="WP_115592235.1">
    <property type="nucleotide sequence ID" value="NZ_QRHA01000003.1"/>
</dbReference>
<dbReference type="GO" id="GO:0009117">
    <property type="term" value="P:nucleotide metabolic process"/>
    <property type="evidence" value="ECO:0007669"/>
    <property type="project" value="UniProtKB-KW"/>
</dbReference>
<dbReference type="InterPro" id="IPR001365">
    <property type="entry name" value="A_deaminase_dom"/>
</dbReference>
<keyword evidence="6" id="KW-0862">Zinc</keyword>
<gene>
    <name evidence="9" type="ORF">DXV75_04640</name>
</gene>
<dbReference type="Proteomes" id="UP000256561">
    <property type="component" value="Unassembled WGS sequence"/>
</dbReference>
<evidence type="ECO:0000256" key="7">
    <source>
        <dbReference type="ARBA" id="ARBA00023080"/>
    </source>
</evidence>
<keyword evidence="10" id="KW-1185">Reference proteome</keyword>
<dbReference type="PANTHER" id="PTHR11409:SF43">
    <property type="entry name" value="ADENOSINE DEAMINASE"/>
    <property type="match status" value="1"/>
</dbReference>
<evidence type="ECO:0000259" key="8">
    <source>
        <dbReference type="Pfam" id="PF00962"/>
    </source>
</evidence>
<dbReference type="NCBIfam" id="NF006846">
    <property type="entry name" value="PRK09358.1-1"/>
    <property type="match status" value="1"/>
</dbReference>
<evidence type="ECO:0000313" key="9">
    <source>
        <dbReference type="EMBL" id="RDV27333.1"/>
    </source>
</evidence>
<dbReference type="InterPro" id="IPR032466">
    <property type="entry name" value="Metal_Hydrolase"/>
</dbReference>
<dbReference type="EMBL" id="QRHA01000003">
    <property type="protein sequence ID" value="RDV27333.1"/>
    <property type="molecule type" value="Genomic_DNA"/>
</dbReference>
<keyword evidence="4" id="KW-0479">Metal-binding</keyword>
<dbReference type="GO" id="GO:0005829">
    <property type="term" value="C:cytosol"/>
    <property type="evidence" value="ECO:0007669"/>
    <property type="project" value="TreeGrafter"/>
</dbReference>
<dbReference type="GO" id="GO:0046872">
    <property type="term" value="F:metal ion binding"/>
    <property type="evidence" value="ECO:0007669"/>
    <property type="project" value="UniProtKB-KW"/>
</dbReference>